<dbReference type="PROSITE" id="PS51257">
    <property type="entry name" value="PROKAR_LIPOPROTEIN"/>
    <property type="match status" value="1"/>
</dbReference>
<dbReference type="Proteomes" id="UP001224392">
    <property type="component" value="Unassembled WGS sequence"/>
</dbReference>
<comment type="subcellular location">
    <subcellularLocation>
        <location evidence="6">Cell outer membrane</location>
        <topology evidence="6">Lipid-anchor</topology>
    </subcellularLocation>
</comment>
<sequence length="174" mass="19660">MNKVLLAVLISMTLTACGWQLRGAPKNLPPDSSMYVYMEQGSSDLDIGLRRLLGSAGISLVDTAETADYLLTVHGERESQRTVSVNSRGRASEYELLSEATYSIRDSSGFLLLDHARAEVFRTIDWNEDEVVSKGEEMILVRTEMRRELVRRIIDRVRRVDPNAPLEDRTDETL</sequence>
<comment type="similarity">
    <text evidence="6">Belongs to the LptE lipoprotein family.</text>
</comment>
<evidence type="ECO:0000256" key="2">
    <source>
        <dbReference type="ARBA" id="ARBA00023136"/>
    </source>
</evidence>
<evidence type="ECO:0000256" key="4">
    <source>
        <dbReference type="ARBA" id="ARBA00023237"/>
    </source>
</evidence>
<name>A0ABQ6LWN0_9GAMM</name>
<organism evidence="7 8">
    <name type="scientific">Biformimicrobium ophioploci</name>
    <dbReference type="NCBI Taxonomy" id="3036711"/>
    <lineage>
        <taxon>Bacteria</taxon>
        <taxon>Pseudomonadati</taxon>
        <taxon>Pseudomonadota</taxon>
        <taxon>Gammaproteobacteria</taxon>
        <taxon>Cellvibrionales</taxon>
        <taxon>Microbulbiferaceae</taxon>
        <taxon>Biformimicrobium</taxon>
    </lineage>
</organism>
<dbReference type="RefSeq" id="WP_285763022.1">
    <property type="nucleotide sequence ID" value="NZ_BSYJ01000002.1"/>
</dbReference>
<dbReference type="HAMAP" id="MF_01186">
    <property type="entry name" value="LPS_assembly_LptE"/>
    <property type="match status" value="1"/>
</dbReference>
<keyword evidence="4 6" id="KW-0998">Cell outer membrane</keyword>
<evidence type="ECO:0000256" key="5">
    <source>
        <dbReference type="ARBA" id="ARBA00023288"/>
    </source>
</evidence>
<reference evidence="7 8" key="1">
    <citation type="submission" date="2023-04" db="EMBL/GenBank/DDBJ databases">
        <title>Marinobulbifer ophiurae gen. nov., sp. Nov., isolate from tissue of brittle star Ophioplocus japonicus.</title>
        <authorList>
            <person name="Kawano K."/>
            <person name="Sawayama S."/>
            <person name="Nakagawa S."/>
        </authorList>
    </citation>
    <scope>NUCLEOTIDE SEQUENCE [LARGE SCALE GENOMIC DNA]</scope>
    <source>
        <strain evidence="7 8">NKW57</strain>
    </source>
</reference>
<comment type="caution">
    <text evidence="7">The sequence shown here is derived from an EMBL/GenBank/DDBJ whole genome shotgun (WGS) entry which is preliminary data.</text>
</comment>
<keyword evidence="2 6" id="KW-0472">Membrane</keyword>
<keyword evidence="1 6" id="KW-0732">Signal</keyword>
<dbReference type="InterPro" id="IPR007485">
    <property type="entry name" value="LPS_assembly_LptE"/>
</dbReference>
<gene>
    <name evidence="6" type="primary">lptE</name>
    <name evidence="7" type="ORF">MNKW57_08110</name>
</gene>
<comment type="function">
    <text evidence="6">Together with LptD, is involved in the assembly of lipopolysaccharide (LPS) at the surface of the outer membrane. Required for the proper assembly of LptD. Binds LPS and may serve as the LPS recognition site at the outer membrane.</text>
</comment>
<keyword evidence="5 6" id="KW-0449">Lipoprotein</keyword>
<protein>
    <recommendedName>
        <fullName evidence="6">LPS-assembly lipoprotein LptE</fullName>
    </recommendedName>
</protein>
<evidence type="ECO:0000313" key="7">
    <source>
        <dbReference type="EMBL" id="GMG86490.1"/>
    </source>
</evidence>
<accession>A0ABQ6LWN0</accession>
<evidence type="ECO:0000256" key="6">
    <source>
        <dbReference type="HAMAP-Rule" id="MF_01186"/>
    </source>
</evidence>
<dbReference type="PANTHER" id="PTHR38098:SF1">
    <property type="entry name" value="LPS-ASSEMBLY LIPOPROTEIN LPTE"/>
    <property type="match status" value="1"/>
</dbReference>
<proteinExistence type="inferred from homology"/>
<dbReference type="Pfam" id="PF04390">
    <property type="entry name" value="LptE"/>
    <property type="match status" value="1"/>
</dbReference>
<evidence type="ECO:0000313" key="8">
    <source>
        <dbReference type="Proteomes" id="UP001224392"/>
    </source>
</evidence>
<dbReference type="PANTHER" id="PTHR38098">
    <property type="entry name" value="LPS-ASSEMBLY LIPOPROTEIN LPTE"/>
    <property type="match status" value="1"/>
</dbReference>
<comment type="subunit">
    <text evidence="6">Component of the lipopolysaccharide transport and assembly complex. Interacts with LptD.</text>
</comment>
<dbReference type="EMBL" id="BSYJ01000002">
    <property type="protein sequence ID" value="GMG86490.1"/>
    <property type="molecule type" value="Genomic_DNA"/>
</dbReference>
<dbReference type="Gene3D" id="3.30.160.150">
    <property type="entry name" value="Lipoprotein like domain"/>
    <property type="match status" value="1"/>
</dbReference>
<keyword evidence="8" id="KW-1185">Reference proteome</keyword>
<keyword evidence="3 6" id="KW-0564">Palmitate</keyword>
<evidence type="ECO:0000256" key="1">
    <source>
        <dbReference type="ARBA" id="ARBA00022729"/>
    </source>
</evidence>
<evidence type="ECO:0000256" key="3">
    <source>
        <dbReference type="ARBA" id="ARBA00023139"/>
    </source>
</evidence>